<dbReference type="SMART" id="SM00248">
    <property type="entry name" value="ANK"/>
    <property type="match status" value="3"/>
</dbReference>
<keyword evidence="5" id="KW-1185">Reference proteome</keyword>
<evidence type="ECO:0000313" key="5">
    <source>
        <dbReference type="Proteomes" id="UP000298714"/>
    </source>
</evidence>
<feature type="repeat" description="ANK" evidence="3">
    <location>
        <begin position="75"/>
        <end position="107"/>
    </location>
</feature>
<dbReference type="PROSITE" id="PS50297">
    <property type="entry name" value="ANK_REP_REGION"/>
    <property type="match status" value="2"/>
</dbReference>
<dbReference type="Pfam" id="PF12796">
    <property type="entry name" value="Ank_2"/>
    <property type="match status" value="1"/>
</dbReference>
<keyword evidence="1" id="KW-0677">Repeat</keyword>
<accession>A0A4D7C8E7</accession>
<name>A0A4D7C8E7_9SPHN</name>
<reference evidence="5" key="1">
    <citation type="submission" date="2019-04" db="EMBL/GenBank/DDBJ databases">
        <title>Complete genome sequence of Sphingomonas sp. W1-2-3.</title>
        <authorList>
            <person name="Im W.T."/>
        </authorList>
    </citation>
    <scope>NUCLEOTIDE SEQUENCE [LARGE SCALE GENOMIC DNA]</scope>
    <source>
        <strain evidence="5">W1-2-3</strain>
    </source>
</reference>
<dbReference type="PANTHER" id="PTHR24171">
    <property type="entry name" value="ANKYRIN REPEAT DOMAIN-CONTAINING PROTEIN 39-RELATED"/>
    <property type="match status" value="1"/>
</dbReference>
<dbReference type="InterPro" id="IPR002110">
    <property type="entry name" value="Ankyrin_rpt"/>
</dbReference>
<dbReference type="GO" id="GO:0004842">
    <property type="term" value="F:ubiquitin-protein transferase activity"/>
    <property type="evidence" value="ECO:0007669"/>
    <property type="project" value="TreeGrafter"/>
</dbReference>
<organism evidence="4 5">
    <name type="scientific">Hankyongella ginsenosidimutans</name>
    <dbReference type="NCBI Taxonomy" id="1763828"/>
    <lineage>
        <taxon>Bacteria</taxon>
        <taxon>Pseudomonadati</taxon>
        <taxon>Pseudomonadota</taxon>
        <taxon>Alphaproteobacteria</taxon>
        <taxon>Sphingomonadales</taxon>
        <taxon>Sphingomonadaceae</taxon>
        <taxon>Hankyongella</taxon>
    </lineage>
</organism>
<evidence type="ECO:0000256" key="2">
    <source>
        <dbReference type="ARBA" id="ARBA00023043"/>
    </source>
</evidence>
<sequence>MADRLDPDTGEAALHIVAKREDLGWLALLLRYGADANVEDRDGNTPLIYCAIGDFTDGVRVLVGNGAKVDAQNRAGETALIKAVRARSATMVRLLLSLGANPKLQDNASGYSALDYARQDRRSAQILRLLETPVVKDAVDAKVGASIQPPQP</sequence>
<protein>
    <submittedName>
        <fullName evidence="4">Ankyrin repeat domain-containing protein</fullName>
    </submittedName>
</protein>
<dbReference type="InterPro" id="IPR036770">
    <property type="entry name" value="Ankyrin_rpt-contain_sf"/>
</dbReference>
<dbReference type="Pfam" id="PF00023">
    <property type="entry name" value="Ank"/>
    <property type="match status" value="1"/>
</dbReference>
<keyword evidence="2 3" id="KW-0040">ANK repeat</keyword>
<dbReference type="GO" id="GO:0085020">
    <property type="term" value="P:protein K6-linked ubiquitination"/>
    <property type="evidence" value="ECO:0007669"/>
    <property type="project" value="TreeGrafter"/>
</dbReference>
<evidence type="ECO:0000256" key="1">
    <source>
        <dbReference type="ARBA" id="ARBA00022737"/>
    </source>
</evidence>
<proteinExistence type="predicted"/>
<dbReference type="EMBL" id="CP039704">
    <property type="protein sequence ID" value="QCI78887.1"/>
    <property type="molecule type" value="Genomic_DNA"/>
</dbReference>
<evidence type="ECO:0000313" key="4">
    <source>
        <dbReference type="EMBL" id="QCI78887.1"/>
    </source>
</evidence>
<dbReference type="KEGG" id="hgn:E6W36_02530"/>
<feature type="repeat" description="ANK" evidence="3">
    <location>
        <begin position="42"/>
        <end position="74"/>
    </location>
</feature>
<dbReference type="Proteomes" id="UP000298714">
    <property type="component" value="Chromosome"/>
</dbReference>
<dbReference type="Gene3D" id="1.25.40.20">
    <property type="entry name" value="Ankyrin repeat-containing domain"/>
    <property type="match status" value="2"/>
</dbReference>
<dbReference type="PROSITE" id="PS50088">
    <property type="entry name" value="ANK_REPEAT"/>
    <property type="match status" value="3"/>
</dbReference>
<dbReference type="AlphaFoldDB" id="A0A4D7C8E7"/>
<gene>
    <name evidence="4" type="ORF">E6W36_02530</name>
</gene>
<dbReference type="PANTHER" id="PTHR24171:SF8">
    <property type="entry name" value="BRCA1-ASSOCIATED RING DOMAIN PROTEIN 1"/>
    <property type="match status" value="1"/>
</dbReference>
<feature type="repeat" description="ANK" evidence="3">
    <location>
        <begin position="9"/>
        <end position="41"/>
    </location>
</feature>
<evidence type="ECO:0000256" key="3">
    <source>
        <dbReference type="PROSITE-ProRule" id="PRU00023"/>
    </source>
</evidence>
<dbReference type="SUPFAM" id="SSF48403">
    <property type="entry name" value="Ankyrin repeat"/>
    <property type="match status" value="1"/>
</dbReference>
<dbReference type="RefSeq" id="WP_342776911.1">
    <property type="nucleotide sequence ID" value="NZ_CP039704.1"/>
</dbReference>